<keyword evidence="4" id="KW-1185">Reference proteome</keyword>
<dbReference type="InterPro" id="IPR052016">
    <property type="entry name" value="Bact_Sigma-Reg"/>
</dbReference>
<sequence>MTESSGTERMLVALLEASHTSTLERLPALAAEYGAYAGLGEVAIYLADLQQMTLRRLRSPDARDQPAEELRVDGSLGGRAFQEVRFLPQSGEHGERHWWVPLLDGTERLGLLRVRSDADDVPPAAVHLASLVALLVVSQRSQSDEYQRLVRSRPMNVAAEMQWQLLPALTFATPEVTLGAVIEPAYEVGGDVFDYALYGDTLHLAVFDAMGHDVSAGLTANLAMAASRNHRRQDMDLTENSHAIERVLISEFGRGTRFVTAVMADLNLRTGLLTWINRGHPLPVLIRGGRWITTLTCPPAHPLGLDLGLPVTVCQEQLEPGDRLLLYTDGIVEAGAAQGHEFGLARFVDFIIRHSTSSLPVPETLRRLVKSILDYHDGKLYDDATVVVTEWHGFAGSAFPEGRS</sequence>
<dbReference type="PANTHER" id="PTHR43156">
    <property type="entry name" value="STAGE II SPORULATION PROTEIN E-RELATED"/>
    <property type="match status" value="1"/>
</dbReference>
<organism evidence="3 4">
    <name type="scientific">Nonomuraea helvata</name>
    <dbReference type="NCBI Taxonomy" id="37484"/>
    <lineage>
        <taxon>Bacteria</taxon>
        <taxon>Bacillati</taxon>
        <taxon>Actinomycetota</taxon>
        <taxon>Actinomycetes</taxon>
        <taxon>Streptosporangiales</taxon>
        <taxon>Streptosporangiaceae</taxon>
        <taxon>Nonomuraea</taxon>
    </lineage>
</organism>
<evidence type="ECO:0000313" key="4">
    <source>
        <dbReference type="Proteomes" id="UP001589532"/>
    </source>
</evidence>
<evidence type="ECO:0000259" key="2">
    <source>
        <dbReference type="SMART" id="SM00331"/>
    </source>
</evidence>
<dbReference type="GO" id="GO:0004722">
    <property type="term" value="F:protein serine/threonine phosphatase activity"/>
    <property type="evidence" value="ECO:0007669"/>
    <property type="project" value="UniProtKB-EC"/>
</dbReference>
<keyword evidence="1 3" id="KW-0378">Hydrolase</keyword>
<reference evidence="3 4" key="1">
    <citation type="submission" date="2024-09" db="EMBL/GenBank/DDBJ databases">
        <authorList>
            <person name="Sun Q."/>
            <person name="Mori K."/>
        </authorList>
    </citation>
    <scope>NUCLEOTIDE SEQUENCE [LARGE SCALE GENOMIC DNA]</scope>
    <source>
        <strain evidence="3 4">JCM 3143</strain>
    </source>
</reference>
<dbReference type="PANTHER" id="PTHR43156:SF2">
    <property type="entry name" value="STAGE II SPORULATION PROTEIN E"/>
    <property type="match status" value="1"/>
</dbReference>
<gene>
    <name evidence="3" type="ORF">ACFFSA_41280</name>
</gene>
<feature type="domain" description="PPM-type phosphatase" evidence="2">
    <location>
        <begin position="173"/>
        <end position="391"/>
    </location>
</feature>
<dbReference type="Gene3D" id="3.60.40.10">
    <property type="entry name" value="PPM-type phosphatase domain"/>
    <property type="match status" value="1"/>
</dbReference>
<dbReference type="InterPro" id="IPR001932">
    <property type="entry name" value="PPM-type_phosphatase-like_dom"/>
</dbReference>
<dbReference type="EMBL" id="JBHMBW010000062">
    <property type="protein sequence ID" value="MFB9629546.1"/>
    <property type="molecule type" value="Genomic_DNA"/>
</dbReference>
<evidence type="ECO:0000256" key="1">
    <source>
        <dbReference type="ARBA" id="ARBA00022801"/>
    </source>
</evidence>
<name>A0ABV5SGH3_9ACTN</name>
<dbReference type="Pfam" id="PF07228">
    <property type="entry name" value="SpoIIE"/>
    <property type="match status" value="1"/>
</dbReference>
<comment type="caution">
    <text evidence="3">The sequence shown here is derived from an EMBL/GenBank/DDBJ whole genome shotgun (WGS) entry which is preliminary data.</text>
</comment>
<dbReference type="EC" id="3.1.3.16" evidence="3"/>
<protein>
    <submittedName>
        <fullName evidence="3">PP2C family protein-serine/threonine phosphatase</fullName>
        <ecNumber evidence="3">3.1.3.16</ecNumber>
    </submittedName>
</protein>
<proteinExistence type="predicted"/>
<evidence type="ECO:0000313" key="3">
    <source>
        <dbReference type="EMBL" id="MFB9629546.1"/>
    </source>
</evidence>
<dbReference type="InterPro" id="IPR036457">
    <property type="entry name" value="PPM-type-like_dom_sf"/>
</dbReference>
<accession>A0ABV5SGH3</accession>
<dbReference type="RefSeq" id="WP_344989910.1">
    <property type="nucleotide sequence ID" value="NZ_BAAAXV010000005.1"/>
</dbReference>
<dbReference type="SUPFAM" id="SSF81606">
    <property type="entry name" value="PP2C-like"/>
    <property type="match status" value="1"/>
</dbReference>
<dbReference type="Proteomes" id="UP001589532">
    <property type="component" value="Unassembled WGS sequence"/>
</dbReference>
<dbReference type="SMART" id="SM00331">
    <property type="entry name" value="PP2C_SIG"/>
    <property type="match status" value="1"/>
</dbReference>